<accession>A0ABR1EK66</accession>
<comment type="caution">
    <text evidence="1">The sequence shown here is derived from an EMBL/GenBank/DDBJ whole genome shotgun (WGS) entry which is preliminary data.</text>
</comment>
<dbReference type="Proteomes" id="UP001303046">
    <property type="component" value="Unassembled WGS sequence"/>
</dbReference>
<protein>
    <submittedName>
        <fullName evidence="1">Uncharacterized protein</fullName>
    </submittedName>
</protein>
<name>A0ABR1EK66_NECAM</name>
<organism evidence="1 2">
    <name type="scientific">Necator americanus</name>
    <name type="common">Human hookworm</name>
    <dbReference type="NCBI Taxonomy" id="51031"/>
    <lineage>
        <taxon>Eukaryota</taxon>
        <taxon>Metazoa</taxon>
        <taxon>Ecdysozoa</taxon>
        <taxon>Nematoda</taxon>
        <taxon>Chromadorea</taxon>
        <taxon>Rhabditida</taxon>
        <taxon>Rhabditina</taxon>
        <taxon>Rhabditomorpha</taxon>
        <taxon>Strongyloidea</taxon>
        <taxon>Ancylostomatidae</taxon>
        <taxon>Bunostominae</taxon>
        <taxon>Necator</taxon>
    </lineage>
</organism>
<evidence type="ECO:0000313" key="2">
    <source>
        <dbReference type="Proteomes" id="UP001303046"/>
    </source>
</evidence>
<gene>
    <name evidence="1" type="primary">Necator_chrX.g23850</name>
    <name evidence="1" type="ORF">RB195_023685</name>
</gene>
<keyword evidence="2" id="KW-1185">Reference proteome</keyword>
<evidence type="ECO:0000313" key="1">
    <source>
        <dbReference type="EMBL" id="KAK6763071.1"/>
    </source>
</evidence>
<sequence length="116" mass="13754">MWISSRPRTGIRVDGQSIEHVDEFCYSGCTPKNNSSYEKDVQKRYPKATSAFNSLTKCLWSTPITNEIKLRVYLLLDCAERKLLRRLLDYFWPRVCRNEDLDAKIDVVYRRMTRGR</sequence>
<reference evidence="1 2" key="1">
    <citation type="submission" date="2023-08" db="EMBL/GenBank/DDBJ databases">
        <title>A Necator americanus chromosomal reference genome.</title>
        <authorList>
            <person name="Ilik V."/>
            <person name="Petrzelkova K.J."/>
            <person name="Pardy F."/>
            <person name="Fuh T."/>
            <person name="Niatou-Singa F.S."/>
            <person name="Gouil Q."/>
            <person name="Baker L."/>
            <person name="Ritchie M.E."/>
            <person name="Jex A.R."/>
            <person name="Gazzola D."/>
            <person name="Li H."/>
            <person name="Toshio Fujiwara R."/>
            <person name="Zhan B."/>
            <person name="Aroian R.V."/>
            <person name="Pafco B."/>
            <person name="Schwarz E.M."/>
        </authorList>
    </citation>
    <scope>NUCLEOTIDE SEQUENCE [LARGE SCALE GENOMIC DNA]</scope>
    <source>
        <strain evidence="1 2">Aroian</strain>
        <tissue evidence="1">Whole animal</tissue>
    </source>
</reference>
<dbReference type="EMBL" id="JAVFWL010000006">
    <property type="protein sequence ID" value="KAK6763071.1"/>
    <property type="molecule type" value="Genomic_DNA"/>
</dbReference>
<proteinExistence type="predicted"/>